<name>A0A8E2EB15_9PEZI</name>
<gene>
    <name evidence="2" type="ORF">K432DRAFT_404619</name>
</gene>
<feature type="region of interest" description="Disordered" evidence="1">
    <location>
        <begin position="164"/>
        <end position="217"/>
    </location>
</feature>
<feature type="region of interest" description="Disordered" evidence="1">
    <location>
        <begin position="1"/>
        <end position="45"/>
    </location>
</feature>
<evidence type="ECO:0000313" key="2">
    <source>
        <dbReference type="EMBL" id="OCK80558.1"/>
    </source>
</evidence>
<evidence type="ECO:0000256" key="1">
    <source>
        <dbReference type="SAM" id="MobiDB-lite"/>
    </source>
</evidence>
<dbReference type="AlphaFoldDB" id="A0A8E2EB15"/>
<keyword evidence="3" id="KW-1185">Reference proteome</keyword>
<organism evidence="2 3">
    <name type="scientific">Lepidopterella palustris CBS 459.81</name>
    <dbReference type="NCBI Taxonomy" id="1314670"/>
    <lineage>
        <taxon>Eukaryota</taxon>
        <taxon>Fungi</taxon>
        <taxon>Dikarya</taxon>
        <taxon>Ascomycota</taxon>
        <taxon>Pezizomycotina</taxon>
        <taxon>Dothideomycetes</taxon>
        <taxon>Pleosporomycetidae</taxon>
        <taxon>Mytilinidiales</taxon>
        <taxon>Argynnaceae</taxon>
        <taxon>Lepidopterella</taxon>
    </lineage>
</organism>
<dbReference type="EMBL" id="KV744955">
    <property type="protein sequence ID" value="OCK80558.1"/>
    <property type="molecule type" value="Genomic_DNA"/>
</dbReference>
<feature type="region of interest" description="Disordered" evidence="1">
    <location>
        <begin position="232"/>
        <end position="343"/>
    </location>
</feature>
<feature type="compositionally biased region" description="Low complexity" evidence="1">
    <location>
        <begin position="275"/>
        <end position="291"/>
    </location>
</feature>
<sequence>MKTTATSVKAEKTPGKTSPPFFSKSRPRQKTSSKDIDSLSTRATREELRRRVVKRLVYGLWGLARLALGLKRHRGRDRDSIYYSSAGATAASSTDDVDSRPGSLCTVNPHPKPRPKASDIVDLTIAKEPWTVGCQCQHQHLSPPFNVSDPPAKDQAKLSIEYFEGGKGGKGEGKVNSRPSATVRLRSPHIVKSTNPPETKHDKHTTAGSVTVPQAPPGVLTLNQIMKEIRERDAAEADAAGDAEEQRNTSRRSRGPGIVQAELVEGNSNNAGIRTSSKPTPSTSTLLLSPTAGTGLPEGLDPIGSAGSGISNFNSIDIDDSSRDSNRRRRRAKRTMRRQTLLS</sequence>
<proteinExistence type="predicted"/>
<reference evidence="2 3" key="1">
    <citation type="journal article" date="2016" name="Nat. Commun.">
        <title>Ectomycorrhizal ecology is imprinted in the genome of the dominant symbiotic fungus Cenococcum geophilum.</title>
        <authorList>
            <consortium name="DOE Joint Genome Institute"/>
            <person name="Peter M."/>
            <person name="Kohler A."/>
            <person name="Ohm R.A."/>
            <person name="Kuo A."/>
            <person name="Krutzmann J."/>
            <person name="Morin E."/>
            <person name="Arend M."/>
            <person name="Barry K.W."/>
            <person name="Binder M."/>
            <person name="Choi C."/>
            <person name="Clum A."/>
            <person name="Copeland A."/>
            <person name="Grisel N."/>
            <person name="Haridas S."/>
            <person name="Kipfer T."/>
            <person name="LaButti K."/>
            <person name="Lindquist E."/>
            <person name="Lipzen A."/>
            <person name="Maire R."/>
            <person name="Meier B."/>
            <person name="Mihaltcheva S."/>
            <person name="Molinier V."/>
            <person name="Murat C."/>
            <person name="Poggeler S."/>
            <person name="Quandt C.A."/>
            <person name="Sperisen C."/>
            <person name="Tritt A."/>
            <person name="Tisserant E."/>
            <person name="Crous P.W."/>
            <person name="Henrissat B."/>
            <person name="Nehls U."/>
            <person name="Egli S."/>
            <person name="Spatafora J.W."/>
            <person name="Grigoriev I.V."/>
            <person name="Martin F.M."/>
        </authorList>
    </citation>
    <scope>NUCLEOTIDE SEQUENCE [LARGE SCALE GENOMIC DNA]</scope>
    <source>
        <strain evidence="2 3">CBS 459.81</strain>
    </source>
</reference>
<feature type="compositionally biased region" description="Basic and acidic residues" evidence="1">
    <location>
        <begin position="32"/>
        <end position="45"/>
    </location>
</feature>
<accession>A0A8E2EB15</accession>
<feature type="region of interest" description="Disordered" evidence="1">
    <location>
        <begin position="86"/>
        <end position="117"/>
    </location>
</feature>
<feature type="compositionally biased region" description="Basic residues" evidence="1">
    <location>
        <begin position="326"/>
        <end position="337"/>
    </location>
</feature>
<protein>
    <submittedName>
        <fullName evidence="2">Uncharacterized protein</fullName>
    </submittedName>
</protein>
<evidence type="ECO:0000313" key="3">
    <source>
        <dbReference type="Proteomes" id="UP000250266"/>
    </source>
</evidence>
<dbReference type="Proteomes" id="UP000250266">
    <property type="component" value="Unassembled WGS sequence"/>
</dbReference>